<gene>
    <name evidence="2" type="ORF">GCM10023338_18180</name>
</gene>
<feature type="signal peptide" evidence="1">
    <location>
        <begin position="1"/>
        <end position="21"/>
    </location>
</feature>
<keyword evidence="3" id="KW-1185">Reference proteome</keyword>
<dbReference type="Proteomes" id="UP001500631">
    <property type="component" value="Unassembled WGS sequence"/>
</dbReference>
<keyword evidence="1" id="KW-0732">Signal</keyword>
<reference evidence="3" key="1">
    <citation type="journal article" date="2019" name="Int. J. Syst. Evol. Microbiol.">
        <title>The Global Catalogue of Microorganisms (GCM) 10K type strain sequencing project: providing services to taxonomists for standard genome sequencing and annotation.</title>
        <authorList>
            <consortium name="The Broad Institute Genomics Platform"/>
            <consortium name="The Broad Institute Genome Sequencing Center for Infectious Disease"/>
            <person name="Wu L."/>
            <person name="Ma J."/>
        </authorList>
    </citation>
    <scope>NUCLEOTIDE SEQUENCE [LARGE SCALE GENOMIC DNA]</scope>
    <source>
        <strain evidence="3">JCM 18424</strain>
    </source>
</reference>
<evidence type="ECO:0000256" key="1">
    <source>
        <dbReference type="SAM" id="SignalP"/>
    </source>
</evidence>
<proteinExistence type="predicted"/>
<sequence length="217" mass="23116">MKAPRYIICTGLIFSLSTPFALGLVTEEGEIINIQNRMIDLPVAGNYTKVDRITTLGVGKSNSFLDIGIERNNSVAVYTIRGSLTDSIIREYAHGKDNVKAGVVSINTDGGVASATASRLAIYGELEIEGESILSDSIVLGTVRSAQNTSSVSKKGISQLTGLTVGRKVAGTGVDHAVREGTVIVSDKAHISNTTILNGTVTLRTDNNKRYSDKYHD</sequence>
<name>A0ABP9N095_9GAMM</name>
<evidence type="ECO:0000313" key="3">
    <source>
        <dbReference type="Proteomes" id="UP001500631"/>
    </source>
</evidence>
<accession>A0ABP9N095</accession>
<dbReference type="RefSeq" id="WP_345667849.1">
    <property type="nucleotide sequence ID" value="NZ_BAABKE010000005.1"/>
</dbReference>
<protein>
    <submittedName>
        <fullName evidence="2">Uncharacterized protein</fullName>
    </submittedName>
</protein>
<organism evidence="2 3">
    <name type="scientific">Wohlfahrtiimonas larvae</name>
    <dbReference type="NCBI Taxonomy" id="1157986"/>
    <lineage>
        <taxon>Bacteria</taxon>
        <taxon>Pseudomonadati</taxon>
        <taxon>Pseudomonadota</taxon>
        <taxon>Gammaproteobacteria</taxon>
        <taxon>Cardiobacteriales</taxon>
        <taxon>Ignatzschineriaceae</taxon>
        <taxon>Wohlfahrtiimonas</taxon>
    </lineage>
</organism>
<evidence type="ECO:0000313" key="2">
    <source>
        <dbReference type="EMBL" id="GAA5101724.1"/>
    </source>
</evidence>
<comment type="caution">
    <text evidence="2">The sequence shown here is derived from an EMBL/GenBank/DDBJ whole genome shotgun (WGS) entry which is preliminary data.</text>
</comment>
<dbReference type="EMBL" id="BAABKE010000005">
    <property type="protein sequence ID" value="GAA5101724.1"/>
    <property type="molecule type" value="Genomic_DNA"/>
</dbReference>
<feature type="chain" id="PRO_5046734859" evidence="1">
    <location>
        <begin position="22"/>
        <end position="217"/>
    </location>
</feature>